<dbReference type="OrthoDB" id="2989999at2"/>
<dbReference type="AlphaFoldDB" id="A0A372LSI0"/>
<organism evidence="1 2">
    <name type="scientific">Peribacillus saganii</name>
    <dbReference type="NCBI Taxonomy" id="2303992"/>
    <lineage>
        <taxon>Bacteria</taxon>
        <taxon>Bacillati</taxon>
        <taxon>Bacillota</taxon>
        <taxon>Bacilli</taxon>
        <taxon>Bacillales</taxon>
        <taxon>Bacillaceae</taxon>
        <taxon>Peribacillus</taxon>
    </lineage>
</organism>
<comment type="caution">
    <text evidence="1">The sequence shown here is derived from an EMBL/GenBank/DDBJ whole genome shotgun (WGS) entry which is preliminary data.</text>
</comment>
<reference evidence="1 2" key="1">
    <citation type="submission" date="2018-08" db="EMBL/GenBank/DDBJ databases">
        <title>Bacillus chawlae sp. nov., Bacillus glennii sp. nov., and Bacillus saganii sp. nov. Isolated from the Vehicle Assembly Building at Kennedy Space Center where the Viking Spacecraft were Assembled.</title>
        <authorList>
            <person name="Seuylemezian A."/>
            <person name="Vaishampayan P."/>
        </authorList>
    </citation>
    <scope>NUCLEOTIDE SEQUENCE [LARGE SCALE GENOMIC DNA]</scope>
    <source>
        <strain evidence="1 2">V47-23a</strain>
    </source>
</reference>
<evidence type="ECO:0000313" key="2">
    <source>
        <dbReference type="Proteomes" id="UP000264541"/>
    </source>
</evidence>
<dbReference type="RefSeq" id="WP_117325634.1">
    <property type="nucleotide sequence ID" value="NZ_QVTE01000012.1"/>
</dbReference>
<protein>
    <submittedName>
        <fullName evidence="1">Uncharacterized protein</fullName>
    </submittedName>
</protein>
<name>A0A372LSI0_9BACI</name>
<dbReference type="Proteomes" id="UP000264541">
    <property type="component" value="Unassembled WGS sequence"/>
</dbReference>
<evidence type="ECO:0000313" key="1">
    <source>
        <dbReference type="EMBL" id="RFU70770.1"/>
    </source>
</evidence>
<sequence>MDEIFFFDKRLGISIPVFKKEWDQYSKDIQQNILFHWEKIRGTIPDRIKELENIINEKQSLLSIESDFAVSCRLNTEIAEHASTINELWLWFRVNQSVSGKMHT</sequence>
<proteinExistence type="predicted"/>
<dbReference type="EMBL" id="QVTE01000012">
    <property type="protein sequence ID" value="RFU70770.1"/>
    <property type="molecule type" value="Genomic_DNA"/>
</dbReference>
<keyword evidence="2" id="KW-1185">Reference proteome</keyword>
<gene>
    <name evidence="1" type="ORF">D0469_05430</name>
</gene>
<accession>A0A372LSI0</accession>